<organism evidence="1 2">
    <name type="scientific">Peronosclerospora sorghi</name>
    <dbReference type="NCBI Taxonomy" id="230839"/>
    <lineage>
        <taxon>Eukaryota</taxon>
        <taxon>Sar</taxon>
        <taxon>Stramenopiles</taxon>
        <taxon>Oomycota</taxon>
        <taxon>Peronosporomycetes</taxon>
        <taxon>Peronosporales</taxon>
        <taxon>Peronosporaceae</taxon>
        <taxon>Peronosclerospora</taxon>
    </lineage>
</organism>
<evidence type="ECO:0000313" key="1">
    <source>
        <dbReference type="EMBL" id="KAI9910137.1"/>
    </source>
</evidence>
<proteinExistence type="predicted"/>
<accession>A0ACC0VVB3</accession>
<dbReference type="EMBL" id="CM047585">
    <property type="protein sequence ID" value="KAI9910137.1"/>
    <property type="molecule type" value="Genomic_DNA"/>
</dbReference>
<sequence>MWSGTVQQFGPTVRFVVRSGLAFQWLRSGLVRDVHERSGRLGTLPIFEEEFVLPIRAGGYATATKMQVLMAYKCSPEVASVLRRYIRRFRAISVLRHICNHPDLIVSYGDVDQKRQGYEDEELIVGGMTELLTETDEDQDEGESDASFGAASGSV</sequence>
<protein>
    <submittedName>
        <fullName evidence="1">Uncharacterized protein</fullName>
    </submittedName>
</protein>
<comment type="caution">
    <text evidence="1">The sequence shown here is derived from an EMBL/GenBank/DDBJ whole genome shotgun (WGS) entry which is preliminary data.</text>
</comment>
<gene>
    <name evidence="1" type="ORF">PsorP6_010803</name>
</gene>
<name>A0ACC0VVB3_9STRA</name>
<reference evidence="1 2" key="1">
    <citation type="journal article" date="2022" name="bioRxiv">
        <title>The genome of the oomycete Peronosclerospora sorghi, a cosmopolitan pathogen of maize and sorghum, is inflated with dispersed pseudogenes.</title>
        <authorList>
            <person name="Fletcher K."/>
            <person name="Martin F."/>
            <person name="Isakeit T."/>
            <person name="Cavanaugh K."/>
            <person name="Magill C."/>
            <person name="Michelmore R."/>
        </authorList>
    </citation>
    <scope>NUCLEOTIDE SEQUENCE [LARGE SCALE GENOMIC DNA]</scope>
    <source>
        <strain evidence="1">P6</strain>
    </source>
</reference>
<dbReference type="Proteomes" id="UP001163321">
    <property type="component" value="Chromosome 6"/>
</dbReference>
<keyword evidence="2" id="KW-1185">Reference proteome</keyword>
<evidence type="ECO:0000313" key="2">
    <source>
        <dbReference type="Proteomes" id="UP001163321"/>
    </source>
</evidence>